<dbReference type="VEuPathDB" id="FungiDB:BDEG_20103"/>
<protein>
    <recommendedName>
        <fullName evidence="1">Arrestin C-terminal-like domain-containing protein</fullName>
    </recommendedName>
</protein>
<evidence type="ECO:0000313" key="2">
    <source>
        <dbReference type="EMBL" id="OAJ35871.1"/>
    </source>
</evidence>
<organism evidence="2 3">
    <name type="scientific">Batrachochytrium dendrobatidis (strain JEL423)</name>
    <dbReference type="NCBI Taxonomy" id="403673"/>
    <lineage>
        <taxon>Eukaryota</taxon>
        <taxon>Fungi</taxon>
        <taxon>Fungi incertae sedis</taxon>
        <taxon>Chytridiomycota</taxon>
        <taxon>Chytridiomycota incertae sedis</taxon>
        <taxon>Chytridiomycetes</taxon>
        <taxon>Rhizophydiales</taxon>
        <taxon>Rhizophydiales incertae sedis</taxon>
        <taxon>Batrachochytrium</taxon>
    </lineage>
</organism>
<feature type="domain" description="Arrestin C-terminal-like" evidence="1">
    <location>
        <begin position="170"/>
        <end position="300"/>
    </location>
</feature>
<evidence type="ECO:0000313" key="3">
    <source>
        <dbReference type="Proteomes" id="UP000077115"/>
    </source>
</evidence>
<evidence type="ECO:0000259" key="1">
    <source>
        <dbReference type="SMART" id="SM01017"/>
    </source>
</evidence>
<dbReference type="InterPro" id="IPR011022">
    <property type="entry name" value="Arrestin_C-like"/>
</dbReference>
<dbReference type="InterPro" id="IPR014756">
    <property type="entry name" value="Ig_E-set"/>
</dbReference>
<accession>A0A177W915</accession>
<dbReference type="SMART" id="SM01017">
    <property type="entry name" value="Arrestin_C"/>
    <property type="match status" value="1"/>
</dbReference>
<dbReference type="Gene3D" id="2.60.40.640">
    <property type="match status" value="1"/>
</dbReference>
<dbReference type="Proteomes" id="UP000077115">
    <property type="component" value="Unassembled WGS sequence"/>
</dbReference>
<dbReference type="Pfam" id="PF02752">
    <property type="entry name" value="Arrestin_C"/>
    <property type="match status" value="1"/>
</dbReference>
<dbReference type="EMBL" id="DS022300">
    <property type="protein sequence ID" value="OAJ35871.1"/>
    <property type="molecule type" value="Genomic_DNA"/>
</dbReference>
<proteinExistence type="predicted"/>
<reference evidence="2 3" key="1">
    <citation type="submission" date="2006-10" db="EMBL/GenBank/DDBJ databases">
        <title>The Genome Sequence of Batrachochytrium dendrobatidis JEL423.</title>
        <authorList>
            <consortium name="The Broad Institute Genome Sequencing Platform"/>
            <person name="Birren B."/>
            <person name="Lander E."/>
            <person name="Galagan J."/>
            <person name="Cuomo C."/>
            <person name="Devon K."/>
            <person name="Jaffe D."/>
            <person name="Butler J."/>
            <person name="Alvarez P."/>
            <person name="Gnerre S."/>
            <person name="Grabherr M."/>
            <person name="Kleber M."/>
            <person name="Mauceli E."/>
            <person name="Brockman W."/>
            <person name="Young S."/>
            <person name="LaButti K."/>
            <person name="Sykes S."/>
            <person name="DeCaprio D."/>
            <person name="Crawford M."/>
            <person name="Koehrsen M."/>
            <person name="Engels R."/>
            <person name="Montgomery P."/>
            <person name="Pearson M."/>
            <person name="Howarth C."/>
            <person name="Larson L."/>
            <person name="White J."/>
            <person name="O'Leary S."/>
            <person name="Kodira C."/>
            <person name="Zeng Q."/>
            <person name="Yandava C."/>
            <person name="Alvarado L."/>
            <person name="Longcore J."/>
            <person name="James T."/>
        </authorList>
    </citation>
    <scope>NUCLEOTIDE SEQUENCE [LARGE SCALE GENOMIC DNA]</scope>
    <source>
        <strain evidence="2 3">JEL423</strain>
    </source>
</reference>
<name>A0A177W915_BATDL</name>
<dbReference type="AlphaFoldDB" id="A0A177W915"/>
<dbReference type="OrthoDB" id="298939at2759"/>
<dbReference type="InterPro" id="IPR014752">
    <property type="entry name" value="Arrestin-like_C"/>
</dbReference>
<gene>
    <name evidence="2" type="ORF">BDEG_20103</name>
</gene>
<reference evidence="2 3" key="2">
    <citation type="submission" date="2016-05" db="EMBL/GenBank/DDBJ databases">
        <title>Lineage-specific infection strategies underlie the spectrum of fungal disease in amphibians.</title>
        <authorList>
            <person name="Cuomo C.A."/>
            <person name="Farrer R.A."/>
            <person name="James T."/>
            <person name="Longcore J."/>
            <person name="Birren B."/>
        </authorList>
    </citation>
    <scope>NUCLEOTIDE SEQUENCE [LARGE SCALE GENOMIC DNA]</scope>
    <source>
        <strain evidence="2 3">JEL423</strain>
    </source>
</reference>
<dbReference type="SUPFAM" id="SSF81296">
    <property type="entry name" value="E set domains"/>
    <property type="match status" value="1"/>
</dbReference>
<sequence length="303" mass="33488">MSLFRLTVDKSEYAPGDVVNFVCWLNNKDPLQAIKLVADLSMSERFHIAGAAQGLANPDNLAEPPPVQFFNSTIIQSIPLWRTQNKKLGTEFTAQPRSFRAQFVVPIDAVPSVVLTDFFKAQIKYVIKVELFLAAGRGKALPAEIAFNVVRSMPLINPPLVMPGLPKDFTSFDVEASLGLEQSMYSIGQDIQLQIQISNADKRGIKGIKVTLEEVRNGHFLAEHGRTNILASESIDCMIGTQQSKSFKVLLHPGNVTKFIAPSTFSGCVQVEHFIRIYIIPNKIFTSGIMFSVPIEIVGAQRL</sequence>